<name>H2ZTB8_LATCH</name>
<dbReference type="PANTHER" id="PTHR13108:SF9">
    <property type="entry name" value="CONDENSIN COMPLEX SUBUNIT 2"/>
    <property type="match status" value="1"/>
</dbReference>
<evidence type="ECO:0000313" key="14">
    <source>
        <dbReference type="Proteomes" id="UP000008672"/>
    </source>
</evidence>
<dbReference type="Bgee" id="ENSLACG00000000569">
    <property type="expression patterns" value="Expressed in pelvic fin"/>
</dbReference>
<dbReference type="GeneTree" id="ENSGT00390000004149"/>
<reference evidence="13" key="3">
    <citation type="submission" date="2025-09" db="UniProtKB">
        <authorList>
            <consortium name="Ensembl"/>
        </authorList>
    </citation>
    <scope>IDENTIFICATION</scope>
</reference>
<reference evidence="14" key="1">
    <citation type="submission" date="2011-08" db="EMBL/GenBank/DDBJ databases">
        <title>The draft genome of Latimeria chalumnae.</title>
        <authorList>
            <person name="Di Palma F."/>
            <person name="Alfoldi J."/>
            <person name="Johnson J."/>
            <person name="Berlin A."/>
            <person name="Gnerre S."/>
            <person name="Jaffe D."/>
            <person name="MacCallum I."/>
            <person name="Young S."/>
            <person name="Walker B.J."/>
            <person name="Lander E."/>
            <person name="Lindblad-Toh K."/>
        </authorList>
    </citation>
    <scope>NUCLEOTIDE SEQUENCE [LARGE SCALE GENOMIC DNA]</scope>
    <source>
        <strain evidence="14">Wild caught</strain>
    </source>
</reference>
<keyword evidence="8 11" id="KW-0498">Mitosis</keyword>
<dbReference type="STRING" id="7897.ENSLACP00000000639"/>
<evidence type="ECO:0000256" key="3">
    <source>
        <dbReference type="ARBA" id="ARBA00009471"/>
    </source>
</evidence>
<dbReference type="GO" id="GO:0007076">
    <property type="term" value="P:mitotic chromosome condensation"/>
    <property type="evidence" value="ECO:0007669"/>
    <property type="project" value="InterPro"/>
</dbReference>
<protein>
    <recommendedName>
        <fullName evidence="4 11">Condensin complex subunit 2</fullName>
    </recommendedName>
</protein>
<dbReference type="EMBL" id="AFYH01259168">
    <property type="status" value="NOT_ANNOTATED_CDS"/>
    <property type="molecule type" value="Genomic_DNA"/>
</dbReference>
<dbReference type="EMBL" id="AFYH01259166">
    <property type="status" value="NOT_ANNOTATED_CDS"/>
    <property type="molecule type" value="Genomic_DNA"/>
</dbReference>
<evidence type="ECO:0000256" key="7">
    <source>
        <dbReference type="ARBA" id="ARBA00022618"/>
    </source>
</evidence>
<evidence type="ECO:0000256" key="12">
    <source>
        <dbReference type="SAM" id="MobiDB-lite"/>
    </source>
</evidence>
<feature type="region of interest" description="Disordered" evidence="12">
    <location>
        <begin position="158"/>
        <end position="197"/>
    </location>
</feature>
<feature type="compositionally biased region" description="Acidic residues" evidence="12">
    <location>
        <begin position="557"/>
        <end position="570"/>
    </location>
</feature>
<organism evidence="13 14">
    <name type="scientific">Latimeria chalumnae</name>
    <name type="common">Coelacanth</name>
    <dbReference type="NCBI Taxonomy" id="7897"/>
    <lineage>
        <taxon>Eukaryota</taxon>
        <taxon>Metazoa</taxon>
        <taxon>Chordata</taxon>
        <taxon>Craniata</taxon>
        <taxon>Vertebrata</taxon>
        <taxon>Euteleostomi</taxon>
        <taxon>Coelacanthiformes</taxon>
        <taxon>Coelacanthidae</taxon>
        <taxon>Latimeria</taxon>
    </lineage>
</organism>
<dbReference type="GO" id="GO:0000796">
    <property type="term" value="C:condensin complex"/>
    <property type="evidence" value="ECO:0007669"/>
    <property type="project" value="InterPro"/>
</dbReference>
<feature type="compositionally biased region" description="Basic residues" evidence="12">
    <location>
        <begin position="188"/>
        <end position="197"/>
    </location>
</feature>
<dbReference type="Ensembl" id="ENSLACT00000000642.1">
    <property type="protein sequence ID" value="ENSLACP00000000639.1"/>
    <property type="gene ID" value="ENSLACG00000000569.1"/>
</dbReference>
<dbReference type="EMBL" id="AFYH01259167">
    <property type="status" value="NOT_ANNOTATED_CDS"/>
    <property type="molecule type" value="Genomic_DNA"/>
</dbReference>
<comment type="function">
    <text evidence="11">Regulatory subunit of the condensin complex, a complex required for conversion of interphase chromatin into mitotic-like condense chromosomes.</text>
</comment>
<keyword evidence="5" id="KW-0158">Chromosome</keyword>
<dbReference type="EMBL" id="AFYH01259171">
    <property type="status" value="NOT_ANNOTATED_CDS"/>
    <property type="molecule type" value="Genomic_DNA"/>
</dbReference>
<feature type="region of interest" description="Disordered" evidence="12">
    <location>
        <begin position="51"/>
        <end position="75"/>
    </location>
</feature>
<evidence type="ECO:0000256" key="5">
    <source>
        <dbReference type="ARBA" id="ARBA00022454"/>
    </source>
</evidence>
<gene>
    <name evidence="13" type="primary">NCAPH</name>
</gene>
<evidence type="ECO:0000256" key="1">
    <source>
        <dbReference type="ARBA" id="ARBA00004286"/>
    </source>
</evidence>
<dbReference type="AlphaFoldDB" id="H2ZTB8"/>
<dbReference type="GO" id="GO:0051301">
    <property type="term" value="P:cell division"/>
    <property type="evidence" value="ECO:0007669"/>
    <property type="project" value="UniProtKB-KW"/>
</dbReference>
<keyword evidence="9 11" id="KW-0226">DNA condensation</keyword>
<dbReference type="HOGENOM" id="CLU_010510_1_0_1"/>
<dbReference type="FunCoup" id="H2ZTB8">
    <property type="interactions" value="1700"/>
</dbReference>
<keyword evidence="6" id="KW-0963">Cytoplasm</keyword>
<comment type="similarity">
    <text evidence="3 11">Belongs to the CND2 (condensin subunit 2) family.</text>
</comment>
<keyword evidence="7 11" id="KW-0132">Cell division</keyword>
<dbReference type="eggNOG" id="KOG2328">
    <property type="taxonomic scope" value="Eukaryota"/>
</dbReference>
<evidence type="ECO:0000256" key="6">
    <source>
        <dbReference type="ARBA" id="ARBA00022490"/>
    </source>
</evidence>
<feature type="compositionally biased region" description="Basic and acidic residues" evidence="12">
    <location>
        <begin position="158"/>
        <end position="171"/>
    </location>
</feature>
<dbReference type="OMA" id="FRKTCAD"/>
<proteinExistence type="inferred from homology"/>
<evidence type="ECO:0000313" key="13">
    <source>
        <dbReference type="Ensembl" id="ENSLACP00000000639.1"/>
    </source>
</evidence>
<evidence type="ECO:0000256" key="8">
    <source>
        <dbReference type="ARBA" id="ARBA00022776"/>
    </source>
</evidence>
<keyword evidence="10 11" id="KW-0131">Cell cycle</keyword>
<dbReference type="GO" id="GO:0003682">
    <property type="term" value="F:chromatin binding"/>
    <property type="evidence" value="ECO:0007669"/>
    <property type="project" value="TreeGrafter"/>
</dbReference>
<keyword evidence="14" id="KW-1185">Reference proteome</keyword>
<dbReference type="Proteomes" id="UP000008672">
    <property type="component" value="Unassembled WGS sequence"/>
</dbReference>
<dbReference type="EMBL" id="AFYH01259169">
    <property type="status" value="NOT_ANNOTATED_CDS"/>
    <property type="molecule type" value="Genomic_DNA"/>
</dbReference>
<dbReference type="EMBL" id="AFYH01259170">
    <property type="status" value="NOT_ANNOTATED_CDS"/>
    <property type="molecule type" value="Genomic_DNA"/>
</dbReference>
<dbReference type="InterPro" id="IPR022816">
    <property type="entry name" value="Condensin_barren_su2"/>
</dbReference>
<evidence type="ECO:0000256" key="2">
    <source>
        <dbReference type="ARBA" id="ARBA00004496"/>
    </source>
</evidence>
<dbReference type="EMBL" id="AFYH01259165">
    <property type="status" value="NOT_ANNOTATED_CDS"/>
    <property type="molecule type" value="Genomic_DNA"/>
</dbReference>
<comment type="subcellular location">
    <subcellularLocation>
        <location evidence="1">Chromosome</location>
    </subcellularLocation>
    <subcellularLocation>
        <location evidence="2">Cytoplasm</location>
    </subcellularLocation>
</comment>
<evidence type="ECO:0000256" key="10">
    <source>
        <dbReference type="ARBA" id="ARBA00023306"/>
    </source>
</evidence>
<evidence type="ECO:0000256" key="11">
    <source>
        <dbReference type="PIRNR" id="PIRNR017126"/>
    </source>
</evidence>
<dbReference type="PIRSF" id="PIRSF017126">
    <property type="entry name" value="Condensin_H"/>
    <property type="match status" value="1"/>
</dbReference>
<feature type="region of interest" description="Disordered" evidence="12">
    <location>
        <begin position="550"/>
        <end position="575"/>
    </location>
</feature>
<dbReference type="Pfam" id="PF05786">
    <property type="entry name" value="Cnd2"/>
    <property type="match status" value="1"/>
</dbReference>
<evidence type="ECO:0000256" key="4">
    <source>
        <dbReference type="ARBA" id="ARBA00016065"/>
    </source>
</evidence>
<dbReference type="GO" id="GO:0005737">
    <property type="term" value="C:cytoplasm"/>
    <property type="evidence" value="ECO:0007669"/>
    <property type="project" value="UniProtKB-SubCell"/>
</dbReference>
<reference evidence="13" key="2">
    <citation type="submission" date="2025-08" db="UniProtKB">
        <authorList>
            <consortium name="Ensembl"/>
        </authorList>
    </citation>
    <scope>IDENTIFICATION</scope>
</reference>
<sequence length="728" mass="81013">SDSTFVSPSTQCKAVHVASTPVLQDFPRNNDEQERKWRRRSRVLDLQLSDAESPATALSPADREAGTPLGSAPKLSNAQISDHYSTCIKLSTENKITTKNAFGLHLIDYLADILKQKDSELTNFKMAAGTLDASAKIYAVRVDAVHADLYRVLGGLGKDKEPAEGREREVCEGNFSSEEEGAEDDHKAQKKPRKKRSYNTIEQNLHNINRSEAESKCEIDPLFQKTVSSFDEGCTAGVFLSNLCCYSNQSELLLGSSVQLLQSNTTPEPLSEAVAEDLDLILGPLLQSLDNKEICPSLANFLFTQWDGENDQQTLPALVDKLKKSAEVFDINAEPEVDQEAGDHVSALMADDFDADVDDDGGALGGFTEERASTLFMWKVSCDCRECNMKEVDPLTDGDIGSMCLHVSLKAGEYSYFSPRTMSMWGGPDHWRFKPRHKSMQSPVIMEEKKNNLNSLFKTSFLIYFLFLVYLVKKKKAATTYTKSALEKWNKKKTTLPADFHYNPEKLFQLNLKPSITLLKFKARHQDQCTLHDEGIGEYDYNNLNDTSNFCPGVQDGDGDDDDDNDDPGDFNEPGEMLEFTGDPAVQAGADGLVPSEGQVNVTTYGEDNLVAEPHKVNKIEVHYAKTAKKMDMKRLKQTMWALLEDRVADGELQQCGSAVESTERPEAGKDKIFSRITKELLHRLPTTMAQNLSVPLAFVSLLHLANEKNLQLVGLEDMSDILIKQGK</sequence>
<dbReference type="PANTHER" id="PTHR13108">
    <property type="entry name" value="CONDENSIN COMPLEX SUBUNIT 2"/>
    <property type="match status" value="1"/>
</dbReference>
<accession>H2ZTB8</accession>
<dbReference type="InParanoid" id="H2ZTB8"/>
<evidence type="ECO:0000256" key="9">
    <source>
        <dbReference type="ARBA" id="ARBA00023067"/>
    </source>
</evidence>